<dbReference type="Gene3D" id="1.10.8.430">
    <property type="entry name" value="Helical domain of apoptotic protease-activating factors"/>
    <property type="match status" value="1"/>
</dbReference>
<keyword evidence="8" id="KW-0547">Nucleotide-binding</keyword>
<dbReference type="Proteomes" id="UP001161247">
    <property type="component" value="Chromosome 5"/>
</dbReference>
<dbReference type="InterPro" id="IPR002182">
    <property type="entry name" value="NB-ARC"/>
</dbReference>
<dbReference type="GO" id="GO:0005524">
    <property type="term" value="F:ATP binding"/>
    <property type="evidence" value="ECO:0007669"/>
    <property type="project" value="UniProtKB-KW"/>
</dbReference>
<dbReference type="GO" id="GO:0005737">
    <property type="term" value="C:cytoplasm"/>
    <property type="evidence" value="ECO:0007669"/>
    <property type="project" value="UniProtKB-SubCell"/>
</dbReference>
<dbReference type="InterPro" id="IPR032675">
    <property type="entry name" value="LRR_dom_sf"/>
</dbReference>
<evidence type="ECO:0000259" key="13">
    <source>
        <dbReference type="Pfam" id="PF23559"/>
    </source>
</evidence>
<accession>A0AAV1DJB7</accession>
<dbReference type="PANTHER" id="PTHR23155:SF1152">
    <property type="entry name" value="AAA+ ATPASE DOMAIN-CONTAINING PROTEIN"/>
    <property type="match status" value="1"/>
</dbReference>
<dbReference type="FunFam" id="1.10.10.10:FF:000322">
    <property type="entry name" value="Probable disease resistance protein At1g63360"/>
    <property type="match status" value="1"/>
</dbReference>
<feature type="domain" description="NB-ARC" evidence="12">
    <location>
        <begin position="782"/>
        <end position="949"/>
    </location>
</feature>
<evidence type="ECO:0000259" key="12">
    <source>
        <dbReference type="Pfam" id="PF00931"/>
    </source>
</evidence>
<dbReference type="InterPro" id="IPR027417">
    <property type="entry name" value="P-loop_NTPase"/>
</dbReference>
<dbReference type="EMBL" id="OX459122">
    <property type="protein sequence ID" value="CAI9107954.1"/>
    <property type="molecule type" value="Genomic_DNA"/>
</dbReference>
<evidence type="ECO:0000256" key="4">
    <source>
        <dbReference type="ARBA" id="ARBA00022490"/>
    </source>
</evidence>
<keyword evidence="4" id="KW-0963">Cytoplasm</keyword>
<dbReference type="GO" id="GO:0009626">
    <property type="term" value="P:plant-type hypersensitive response"/>
    <property type="evidence" value="ECO:0007669"/>
    <property type="project" value="UniProtKB-KW"/>
</dbReference>
<feature type="domain" description="Disease resistance R13L4/SHOC-2-like LRR" evidence="14">
    <location>
        <begin position="1188"/>
        <end position="1491"/>
    </location>
</feature>
<evidence type="ECO:0000313" key="16">
    <source>
        <dbReference type="Proteomes" id="UP001161247"/>
    </source>
</evidence>
<dbReference type="Pfam" id="PF23598">
    <property type="entry name" value="LRR_14"/>
    <property type="match status" value="1"/>
</dbReference>
<evidence type="ECO:0000256" key="2">
    <source>
        <dbReference type="ARBA" id="ARBA00004496"/>
    </source>
</evidence>
<dbReference type="PANTHER" id="PTHR23155">
    <property type="entry name" value="DISEASE RESISTANCE PROTEIN RP"/>
    <property type="match status" value="1"/>
</dbReference>
<proteinExistence type="inferred from homology"/>
<dbReference type="GO" id="GO:0043531">
    <property type="term" value="F:ADP binding"/>
    <property type="evidence" value="ECO:0007669"/>
    <property type="project" value="InterPro"/>
</dbReference>
<dbReference type="InterPro" id="IPR058922">
    <property type="entry name" value="WHD_DRP"/>
</dbReference>
<evidence type="ECO:0000256" key="1">
    <source>
        <dbReference type="ARBA" id="ARBA00002074"/>
    </source>
</evidence>
<dbReference type="InterPro" id="IPR036388">
    <property type="entry name" value="WH-like_DNA-bd_sf"/>
</dbReference>
<comment type="subcellular location">
    <subcellularLocation>
        <location evidence="2">Cytoplasm</location>
    </subcellularLocation>
</comment>
<evidence type="ECO:0000256" key="3">
    <source>
        <dbReference type="ARBA" id="ARBA00008894"/>
    </source>
</evidence>
<dbReference type="SUPFAM" id="SSF52540">
    <property type="entry name" value="P-loop containing nucleoside triphosphate hydrolases"/>
    <property type="match status" value="1"/>
</dbReference>
<protein>
    <submittedName>
        <fullName evidence="15">OLC1v1007450C1</fullName>
    </submittedName>
</protein>
<keyword evidence="10" id="KW-0067">ATP-binding</keyword>
<feature type="region of interest" description="Disordered" evidence="11">
    <location>
        <begin position="1"/>
        <end position="22"/>
    </location>
</feature>
<keyword evidence="16" id="KW-1185">Reference proteome</keyword>
<evidence type="ECO:0000313" key="15">
    <source>
        <dbReference type="EMBL" id="CAI9107954.1"/>
    </source>
</evidence>
<dbReference type="InterPro" id="IPR055414">
    <property type="entry name" value="LRR_R13L4/SHOC2-like"/>
</dbReference>
<name>A0AAV1DJB7_OLDCO</name>
<reference evidence="15" key="1">
    <citation type="submission" date="2023-03" db="EMBL/GenBank/DDBJ databases">
        <authorList>
            <person name="Julca I."/>
        </authorList>
    </citation>
    <scope>NUCLEOTIDE SEQUENCE</scope>
</reference>
<dbReference type="InterPro" id="IPR042197">
    <property type="entry name" value="Apaf_helical"/>
</dbReference>
<dbReference type="Gene3D" id="3.40.50.300">
    <property type="entry name" value="P-loop containing nucleotide triphosphate hydrolases"/>
    <property type="match status" value="1"/>
</dbReference>
<dbReference type="Pfam" id="PF23559">
    <property type="entry name" value="WHD_DRP"/>
    <property type="match status" value="1"/>
</dbReference>
<keyword evidence="6" id="KW-0381">Hypersensitive response</keyword>
<evidence type="ECO:0000256" key="11">
    <source>
        <dbReference type="SAM" id="MobiDB-lite"/>
    </source>
</evidence>
<comment type="function">
    <text evidence="1">Confers resistance to late blight (Phytophthora infestans) races carrying the avirulence gene Avr1. Resistance proteins guard the plant against pathogens that contain an appropriate avirulence protein via an indirect interaction with this avirulence protein. That triggers a defense system including the hypersensitive response, which restricts the pathogen growth.</text>
</comment>
<keyword evidence="9" id="KW-0611">Plant defense</keyword>
<feature type="domain" description="Disease resistance protein winged helix" evidence="13">
    <location>
        <begin position="1033"/>
        <end position="1103"/>
    </location>
</feature>
<sequence>MELSSGEDGLTDEKIETGMAESSKPEVELLLGQFTSWIPFQSSALQMSLELDDFRRAIERLEGWVGKLDTDVMDQMVDLNFLYLFVTNYAYSNRTNDDATSSSSSSSRSSREKMEEALFIKAKELEISIHSAFVNGKLSKSLNVILASLNQQIDVLKADMREAYRYRGAGGSSSSLSIQSLIRAQPAMLTTCWKFFCTSLQESTQYLLFSIPYSLGSDPLRTGMSDLRGSVVFLCQISLSLYPRYNASAWTENMMIHITELLLQVADFCCFCWCNTHYAPLGQGQGIEQDVVTWLTKLLPQVDLVEFLDLSVGMLNDAGEYLNSSTSVYLDYVKAMDFGEMRILQDEILSLLFRVNKIPENHYNDIHQILVGVKDVVLEATTLQRRSRTHKGHVAILLAKIWSLQAYISVKTTSFMRPLVENGGYEALRRFLTRTDAKSVLEHQILMAPRDEESIVGQILMVTERVLNQVNRLDQFRSSKTINVNHIHLQLQVQVALLMAKTLFLELLKMDASPFPPLKHKIETLQAPLFFVTDVVTIKTTDEITEDELLMLVEMHVVASRVISFCDTFTLDNLTVERVKDMDVLLLDLLQKVRNFMPKLKGLYLQMPSFNLPKTLGSCSLEYLLRNLRDLLPYKDFVYWSWITTVSKTTFNDEGNFGAYELHLIENICTELESIISAFGDSFQQGFEEQGFEDLHTQLNDAAYLAEYMIDMMVLRDGDMRECLVGLEHLSEQIKRIKLLLDEFHNGCIYECEGRNNPQRLVAFKSHVTQATTVEAMVGLNDQKNKIIDQLTRGVKRDVVSITGMAGIGKTTMAMDVFCSPRVMHHFYIRAWFVVSQTYTKRDLLLGILSHIISITDSTLAMSDDDLQLTLYRKLKQTRYLIVLDDVWDTKAWEDLQLAFPNDSNGSRILITSRLEDVVSKISYPNPLPLLSEEESWQLLKLKIFPKEDCPENLLEVGQEISKNCKGLPLSIGAIAGLLRSTKKNHALWRQIAQTVSSHVINDPETRCKEILELSYRHLPHHLKACFLYFGAFPEDKDILVRKLRWLWIAEGFVGEVESKSAEDLAEEYFMDLVGRNLVMVAKRRSNGKVKTCRVHDVVRDLCLMKATEENFWQLISAQQEPYTSFDGIDSDFYEEFYSSSDSTTYKAYRLCFYVHREHFAVSKPSGPFARSLLYIATADTYPRCPYDVAFVFNNFKRLGVLDLESINMGSSIGDEIGMLLLLRYLAVCGDMEYVPPSLCKLQYLETLVIKGLKKKVKLPDSVWGMKKLRHVHITNRAIFTLLDPIYGSPSRLHNLVSLSILTFRCWESTDDMIMMFPNLRKLGCVVLDPQDVSMNFSIFPAWDLLSQLESLKVSYFGKVRKSGNLKFPSSLKKLTLSTFCLSMNNMSAIGRLGNLEVLKLMSCAFEESSWDMKEKEFNKLKYLELDNLNIVHWNACSDHLPELQQLVLRNCKQLEEVPFDFACISTLEKIEVQLCRSSVNESVRNIEEQFEGLKIVINNSYSA</sequence>
<evidence type="ECO:0000256" key="10">
    <source>
        <dbReference type="ARBA" id="ARBA00022840"/>
    </source>
</evidence>
<organism evidence="15 16">
    <name type="scientific">Oldenlandia corymbosa var. corymbosa</name>
    <dbReference type="NCBI Taxonomy" id="529605"/>
    <lineage>
        <taxon>Eukaryota</taxon>
        <taxon>Viridiplantae</taxon>
        <taxon>Streptophyta</taxon>
        <taxon>Embryophyta</taxon>
        <taxon>Tracheophyta</taxon>
        <taxon>Spermatophyta</taxon>
        <taxon>Magnoliopsida</taxon>
        <taxon>eudicotyledons</taxon>
        <taxon>Gunneridae</taxon>
        <taxon>Pentapetalae</taxon>
        <taxon>asterids</taxon>
        <taxon>lamiids</taxon>
        <taxon>Gentianales</taxon>
        <taxon>Rubiaceae</taxon>
        <taxon>Rubioideae</taxon>
        <taxon>Spermacoceae</taxon>
        <taxon>Hedyotis-Oldenlandia complex</taxon>
        <taxon>Oldenlandia</taxon>
    </lineage>
</organism>
<dbReference type="PRINTS" id="PR00364">
    <property type="entry name" value="DISEASERSIST"/>
</dbReference>
<dbReference type="GO" id="GO:0051607">
    <property type="term" value="P:defense response to virus"/>
    <property type="evidence" value="ECO:0007669"/>
    <property type="project" value="UniProtKB-ARBA"/>
</dbReference>
<dbReference type="FunFam" id="3.40.50.300:FF:001091">
    <property type="entry name" value="Probable disease resistance protein At1g61300"/>
    <property type="match status" value="1"/>
</dbReference>
<evidence type="ECO:0000256" key="9">
    <source>
        <dbReference type="ARBA" id="ARBA00022821"/>
    </source>
</evidence>
<evidence type="ECO:0000256" key="8">
    <source>
        <dbReference type="ARBA" id="ARBA00022741"/>
    </source>
</evidence>
<evidence type="ECO:0000256" key="7">
    <source>
        <dbReference type="ARBA" id="ARBA00022737"/>
    </source>
</evidence>
<gene>
    <name evidence="15" type="ORF">OLC1_LOCUS16141</name>
</gene>
<comment type="similarity">
    <text evidence="3">Belongs to the disease resistance NB-LRR family.</text>
</comment>
<dbReference type="Pfam" id="PF00931">
    <property type="entry name" value="NB-ARC"/>
    <property type="match status" value="1"/>
</dbReference>
<dbReference type="Gene3D" id="3.80.10.10">
    <property type="entry name" value="Ribonuclease Inhibitor"/>
    <property type="match status" value="1"/>
</dbReference>
<dbReference type="InterPro" id="IPR044974">
    <property type="entry name" value="Disease_R_plants"/>
</dbReference>
<dbReference type="SUPFAM" id="SSF52058">
    <property type="entry name" value="L domain-like"/>
    <property type="match status" value="1"/>
</dbReference>
<evidence type="ECO:0000256" key="5">
    <source>
        <dbReference type="ARBA" id="ARBA00022614"/>
    </source>
</evidence>
<dbReference type="Gene3D" id="1.10.10.10">
    <property type="entry name" value="Winged helix-like DNA-binding domain superfamily/Winged helix DNA-binding domain"/>
    <property type="match status" value="1"/>
</dbReference>
<evidence type="ECO:0000259" key="14">
    <source>
        <dbReference type="Pfam" id="PF23598"/>
    </source>
</evidence>
<evidence type="ECO:0000256" key="6">
    <source>
        <dbReference type="ARBA" id="ARBA00022667"/>
    </source>
</evidence>
<keyword evidence="5" id="KW-0433">Leucine-rich repeat</keyword>
<keyword evidence="7" id="KW-0677">Repeat</keyword>